<organism evidence="2 3">
    <name type="scientific">Thelonectria olida</name>
    <dbReference type="NCBI Taxonomy" id="1576542"/>
    <lineage>
        <taxon>Eukaryota</taxon>
        <taxon>Fungi</taxon>
        <taxon>Dikarya</taxon>
        <taxon>Ascomycota</taxon>
        <taxon>Pezizomycotina</taxon>
        <taxon>Sordariomycetes</taxon>
        <taxon>Hypocreomycetidae</taxon>
        <taxon>Hypocreales</taxon>
        <taxon>Nectriaceae</taxon>
        <taxon>Thelonectria</taxon>
    </lineage>
</organism>
<keyword evidence="1" id="KW-1133">Transmembrane helix</keyword>
<keyword evidence="3" id="KW-1185">Reference proteome</keyword>
<comment type="caution">
    <text evidence="2">The sequence shown here is derived from an EMBL/GenBank/DDBJ whole genome shotgun (WGS) entry which is preliminary data.</text>
</comment>
<dbReference type="OrthoDB" id="5428040at2759"/>
<dbReference type="EMBL" id="JAGPYM010000008">
    <property type="protein sequence ID" value="KAH6891496.1"/>
    <property type="molecule type" value="Genomic_DNA"/>
</dbReference>
<evidence type="ECO:0000256" key="1">
    <source>
        <dbReference type="SAM" id="Phobius"/>
    </source>
</evidence>
<sequence length="818" mass="91198">MSLPTSDMRKDSDSISRELLLQDNKPNGRKGAKDGWLHKISPLSTITMILAYLAIPGAIGFLCFLWSNPIGSENNKHWFGLVSSGWTLKSITITTLILRLAVSAQATISTSMLASIILEHQRVTLHASAPLSSLRFVNNGPLGLIQALYGNYFRVHLWTLVAFFLFCTTVLLQFTSTVLVTDVSIGILAKPEQGHGTLVALSNDNMNMSSIRSVRQVPYWLAATPNYPTFAEYQENVSKHSPDSVRDTGLTHRAFVPFLNSSIRSSIKHYSGATTVLDSRVTCVRPKSHDGLSAAMTEGQGWFLNGTFIPDFVPSGLILPDEAAITGDLNNISFSIDVNNTEDVMLTWAQQVPFAHDAGEWNVIQKLMYLGPALVSSLDPRYSSVVKENSSEFEMTNSGGLPNGLFYRRKDDKIPLMTGRSYLLLNMTVSEQSSPLKDGSDDDNPKNLYFSASQDENKLVLTPRDEWLIFTIPRVPGWRVSVSLCYDSFTSIDANITVSTDDPVTEPNLGTWNVTTEHFGTEAVRRQLGVLEKRQDRTERAILRLQTKPDQLREQVKVWYDESKKNGSSHISLPYQTFMRDDLKDRTTDGTFMCAGCGLGFQDGARLKYQNNNPVQQQIFQDVMTTTNNSAFAWQAYFTLLGRAAYYDMLPYFDVEDGAAISWFQSAQFPRSSRGLKAVVVVLGIHSMLVALIAVVFLSKTTISRVGDNAWQCLTQVNYDEGDDLFRSLTLMKDDEVKETFKKKGLDDRPPGTERLRLQRHQKPKIEAIAPIWAEYVREKVIALDGVGKIVNLLHMGAGKMGNDPTGCFGSREKYISS</sequence>
<reference evidence="2 3" key="1">
    <citation type="journal article" date="2021" name="Nat. Commun.">
        <title>Genetic determinants of endophytism in the Arabidopsis root mycobiome.</title>
        <authorList>
            <person name="Mesny F."/>
            <person name="Miyauchi S."/>
            <person name="Thiergart T."/>
            <person name="Pickel B."/>
            <person name="Atanasova L."/>
            <person name="Karlsson M."/>
            <person name="Huettel B."/>
            <person name="Barry K.W."/>
            <person name="Haridas S."/>
            <person name="Chen C."/>
            <person name="Bauer D."/>
            <person name="Andreopoulos W."/>
            <person name="Pangilinan J."/>
            <person name="LaButti K."/>
            <person name="Riley R."/>
            <person name="Lipzen A."/>
            <person name="Clum A."/>
            <person name="Drula E."/>
            <person name="Henrissat B."/>
            <person name="Kohler A."/>
            <person name="Grigoriev I.V."/>
            <person name="Martin F.M."/>
            <person name="Hacquard S."/>
        </authorList>
    </citation>
    <scope>NUCLEOTIDE SEQUENCE [LARGE SCALE GENOMIC DNA]</scope>
    <source>
        <strain evidence="2 3">MPI-CAGE-CH-0241</strain>
    </source>
</reference>
<dbReference type="AlphaFoldDB" id="A0A9P8W6H9"/>
<dbReference type="Proteomes" id="UP000777438">
    <property type="component" value="Unassembled WGS sequence"/>
</dbReference>
<evidence type="ECO:0000313" key="3">
    <source>
        <dbReference type="Proteomes" id="UP000777438"/>
    </source>
</evidence>
<keyword evidence="1" id="KW-0472">Membrane</keyword>
<feature type="transmembrane region" description="Helical" evidence="1">
    <location>
        <begin position="79"/>
        <end position="102"/>
    </location>
</feature>
<feature type="transmembrane region" description="Helical" evidence="1">
    <location>
        <begin position="155"/>
        <end position="174"/>
    </location>
</feature>
<proteinExistence type="predicted"/>
<gene>
    <name evidence="2" type="ORF">B0T10DRAFT_595746</name>
</gene>
<name>A0A9P8W6H9_9HYPO</name>
<keyword evidence="1" id="KW-0812">Transmembrane</keyword>
<evidence type="ECO:0000313" key="2">
    <source>
        <dbReference type="EMBL" id="KAH6891496.1"/>
    </source>
</evidence>
<feature type="transmembrane region" description="Helical" evidence="1">
    <location>
        <begin position="678"/>
        <end position="698"/>
    </location>
</feature>
<accession>A0A9P8W6H9</accession>
<protein>
    <submittedName>
        <fullName evidence="2">Uncharacterized protein</fullName>
    </submittedName>
</protein>
<feature type="transmembrane region" description="Helical" evidence="1">
    <location>
        <begin position="49"/>
        <end position="67"/>
    </location>
</feature>